<keyword evidence="3" id="KW-1185">Reference proteome</keyword>
<dbReference type="Pfam" id="PF03009">
    <property type="entry name" value="GDPD"/>
    <property type="match status" value="1"/>
</dbReference>
<dbReference type="GO" id="GO:0008081">
    <property type="term" value="F:phosphoric diester hydrolase activity"/>
    <property type="evidence" value="ECO:0007669"/>
    <property type="project" value="InterPro"/>
</dbReference>
<dbReference type="KEGG" id="saci:Sinac_5378"/>
<dbReference type="Proteomes" id="UP000010798">
    <property type="component" value="Chromosome"/>
</dbReference>
<dbReference type="PANTHER" id="PTHR46211:SF1">
    <property type="entry name" value="GLYCEROPHOSPHODIESTER PHOSPHODIESTERASE, CYTOPLASMIC"/>
    <property type="match status" value="1"/>
</dbReference>
<name>L0DLI5_SINAD</name>
<feature type="domain" description="GP-PDE" evidence="1">
    <location>
        <begin position="18"/>
        <end position="263"/>
    </location>
</feature>
<reference evidence="2 3" key="1">
    <citation type="submission" date="2012-02" db="EMBL/GenBank/DDBJ databases">
        <title>Complete sequence of chromosome of Singulisphaera acidiphila DSM 18658.</title>
        <authorList>
            <consortium name="US DOE Joint Genome Institute (JGI-PGF)"/>
            <person name="Lucas S."/>
            <person name="Copeland A."/>
            <person name="Lapidus A."/>
            <person name="Glavina del Rio T."/>
            <person name="Dalin E."/>
            <person name="Tice H."/>
            <person name="Bruce D."/>
            <person name="Goodwin L."/>
            <person name="Pitluck S."/>
            <person name="Peters L."/>
            <person name="Ovchinnikova G."/>
            <person name="Chertkov O."/>
            <person name="Kyrpides N."/>
            <person name="Mavromatis K."/>
            <person name="Ivanova N."/>
            <person name="Brettin T."/>
            <person name="Detter J.C."/>
            <person name="Han C."/>
            <person name="Larimer F."/>
            <person name="Land M."/>
            <person name="Hauser L."/>
            <person name="Markowitz V."/>
            <person name="Cheng J.-F."/>
            <person name="Hugenholtz P."/>
            <person name="Woyke T."/>
            <person name="Wu D."/>
            <person name="Tindall B."/>
            <person name="Pomrenke H."/>
            <person name="Brambilla E."/>
            <person name="Klenk H.-P."/>
            <person name="Eisen J.A."/>
        </authorList>
    </citation>
    <scope>NUCLEOTIDE SEQUENCE [LARGE SCALE GENOMIC DNA]</scope>
    <source>
        <strain evidence="3">ATCC BAA-1392 / DSM 18658 / VKM B-2454 / MOB10</strain>
    </source>
</reference>
<dbReference type="CDD" id="cd08582">
    <property type="entry name" value="GDPD_like_2"/>
    <property type="match status" value="1"/>
</dbReference>
<dbReference type="RefSeq" id="WP_015248629.1">
    <property type="nucleotide sequence ID" value="NC_019892.1"/>
</dbReference>
<accession>L0DLI5</accession>
<gene>
    <name evidence="2" type="ordered locus">Sinac_5378</name>
</gene>
<dbReference type="HOGENOM" id="CLU_030006_3_3_0"/>
<dbReference type="PROSITE" id="PS51704">
    <property type="entry name" value="GP_PDE"/>
    <property type="match status" value="1"/>
</dbReference>
<dbReference type="InterPro" id="IPR017946">
    <property type="entry name" value="PLC-like_Pdiesterase_TIM-brl"/>
</dbReference>
<dbReference type="PANTHER" id="PTHR46211">
    <property type="entry name" value="GLYCEROPHOSPHORYL DIESTER PHOSPHODIESTERASE"/>
    <property type="match status" value="1"/>
</dbReference>
<evidence type="ECO:0000259" key="1">
    <source>
        <dbReference type="PROSITE" id="PS51704"/>
    </source>
</evidence>
<dbReference type="EMBL" id="CP003364">
    <property type="protein sequence ID" value="AGA29526.1"/>
    <property type="molecule type" value="Genomic_DNA"/>
</dbReference>
<evidence type="ECO:0000313" key="2">
    <source>
        <dbReference type="EMBL" id="AGA29526.1"/>
    </source>
</evidence>
<dbReference type="AlphaFoldDB" id="L0DLI5"/>
<dbReference type="OrthoDB" id="238714at2"/>
<dbReference type="STRING" id="886293.Sinac_5378"/>
<dbReference type="SUPFAM" id="SSF51695">
    <property type="entry name" value="PLC-like phosphodiesterases"/>
    <property type="match status" value="1"/>
</dbReference>
<dbReference type="GO" id="GO:0006629">
    <property type="term" value="P:lipid metabolic process"/>
    <property type="evidence" value="ECO:0007669"/>
    <property type="project" value="InterPro"/>
</dbReference>
<dbReference type="InterPro" id="IPR030395">
    <property type="entry name" value="GP_PDE_dom"/>
</dbReference>
<protein>
    <submittedName>
        <fullName evidence="2">Glycerophosphoryl diester phosphodiesterase</fullName>
    </submittedName>
</protein>
<evidence type="ECO:0000313" key="3">
    <source>
        <dbReference type="Proteomes" id="UP000010798"/>
    </source>
</evidence>
<dbReference type="eggNOG" id="COG0584">
    <property type="taxonomic scope" value="Bacteria"/>
</dbReference>
<organism evidence="2 3">
    <name type="scientific">Singulisphaera acidiphila (strain ATCC BAA-1392 / DSM 18658 / VKM B-2454 / MOB10)</name>
    <dbReference type="NCBI Taxonomy" id="886293"/>
    <lineage>
        <taxon>Bacteria</taxon>
        <taxon>Pseudomonadati</taxon>
        <taxon>Planctomycetota</taxon>
        <taxon>Planctomycetia</taxon>
        <taxon>Isosphaerales</taxon>
        <taxon>Isosphaeraceae</taxon>
        <taxon>Singulisphaera</taxon>
    </lineage>
</organism>
<sequence>MVWYSGLLMLLLAGSAPVELIAHRGESADAPENTLAAFRLAWERKVPAIELDVHLSKDGTLVVCHDADTKRTTGVSKKIKESDWDELRTLDAGSWKGSKWSAEKLPRLEEALATIPSGARCFIEVKVGAEAIPALVKAVRQSGKKPEQLAVISFQADAVAESKRQLPELKAFYLASFKQDKETKAWTPSVEDLIAKAKSIKADGLDLAAKGPLDRQLAQKIKKDAGLELYVWTVDDPTEARRMIDAGVGAITTNKAEWLKQQLGQ</sequence>
<proteinExistence type="predicted"/>
<dbReference type="Gene3D" id="3.20.20.190">
    <property type="entry name" value="Phosphatidylinositol (PI) phosphodiesterase"/>
    <property type="match status" value="1"/>
</dbReference>